<gene>
    <name evidence="1" type="ORF">BIZ92_30175</name>
</gene>
<dbReference type="Proteomes" id="UP000187251">
    <property type="component" value="Unassembled WGS sequence"/>
</dbReference>
<name>A0A1R1JQ27_ALCXX</name>
<organism evidence="1 2">
    <name type="scientific">Alcaligenes xylosoxydans xylosoxydans</name>
    <name type="common">Achromobacter xylosoxidans</name>
    <dbReference type="NCBI Taxonomy" id="85698"/>
    <lineage>
        <taxon>Bacteria</taxon>
        <taxon>Pseudomonadati</taxon>
        <taxon>Pseudomonadota</taxon>
        <taxon>Betaproteobacteria</taxon>
        <taxon>Burkholderiales</taxon>
        <taxon>Alcaligenaceae</taxon>
        <taxon>Achromobacter</taxon>
    </lineage>
</organism>
<dbReference type="OrthoDB" id="981992at2"/>
<evidence type="ECO:0000313" key="1">
    <source>
        <dbReference type="EMBL" id="OMG82924.1"/>
    </source>
</evidence>
<sequence>MPNRVCACGHLFRLGEIPSRDQWLVISDIAYDDFFSNDANAEEIYKSMKILLKCPNCARLSVFWDGFEKSASIYALDE</sequence>
<proteinExistence type="predicted"/>
<evidence type="ECO:0000313" key="2">
    <source>
        <dbReference type="Proteomes" id="UP000187251"/>
    </source>
</evidence>
<protein>
    <submittedName>
        <fullName evidence="1">Uncharacterized protein</fullName>
    </submittedName>
</protein>
<dbReference type="AlphaFoldDB" id="A0A1R1JQ27"/>
<dbReference type="RefSeq" id="WP_076413982.1">
    <property type="nucleotide sequence ID" value="NZ_AP028040.1"/>
</dbReference>
<dbReference type="EMBL" id="MJMN01000025">
    <property type="protein sequence ID" value="OMG82924.1"/>
    <property type="molecule type" value="Genomic_DNA"/>
</dbReference>
<reference evidence="1 2" key="1">
    <citation type="submission" date="2016-09" db="EMBL/GenBank/DDBJ databases">
        <title>Phylogenomics of Achromobacter.</title>
        <authorList>
            <person name="Jeukens J."/>
            <person name="Freschi L."/>
            <person name="Vincent A.T."/>
            <person name="Emond-Rheault J.-G."/>
            <person name="Kukavica-Ibrulj I."/>
            <person name="Charette S.J."/>
            <person name="Levesque R.C."/>
        </authorList>
    </citation>
    <scope>NUCLEOTIDE SEQUENCE [LARGE SCALE GENOMIC DNA]</scope>
    <source>
        <strain evidence="1 2">AUS488</strain>
    </source>
</reference>
<accession>A0A1R1JQ27</accession>
<comment type="caution">
    <text evidence="1">The sequence shown here is derived from an EMBL/GenBank/DDBJ whole genome shotgun (WGS) entry which is preliminary data.</text>
</comment>